<dbReference type="AlphaFoldDB" id="A0AAV7GS00"/>
<feature type="region of interest" description="Disordered" evidence="1">
    <location>
        <begin position="1"/>
        <end position="112"/>
    </location>
</feature>
<evidence type="ECO:0000313" key="2">
    <source>
        <dbReference type="EMBL" id="KAH0459416.1"/>
    </source>
</evidence>
<feature type="compositionally biased region" description="Basic and acidic residues" evidence="1">
    <location>
        <begin position="64"/>
        <end position="76"/>
    </location>
</feature>
<keyword evidence="3" id="KW-1185">Reference proteome</keyword>
<sequence>MTPKKEAPVTRRSSKRPASAKQATSLKAGKGASAAKKSKVADVVKDDGELQSPRRRVASSKNAKPGDGKGKPEEGKVVGAPSPARSRGRAANDKEKRNEEVGLPEPKKRKKVVKQVKEDVAEYDGSLVSLPSASNHLTRTIIIEACTQCRSFKERADKVKHGLENAIPGISVEINPQKSMNRPFKLMKQLNMDELVKDLISRFQ</sequence>
<dbReference type="Proteomes" id="UP000775213">
    <property type="component" value="Unassembled WGS sequence"/>
</dbReference>
<reference evidence="2 3" key="1">
    <citation type="journal article" date="2021" name="Hortic Res">
        <title>Chromosome-scale assembly of the Dendrobium chrysotoxum genome enhances the understanding of orchid evolution.</title>
        <authorList>
            <person name="Zhang Y."/>
            <person name="Zhang G.Q."/>
            <person name="Zhang D."/>
            <person name="Liu X.D."/>
            <person name="Xu X.Y."/>
            <person name="Sun W.H."/>
            <person name="Yu X."/>
            <person name="Zhu X."/>
            <person name="Wang Z.W."/>
            <person name="Zhao X."/>
            <person name="Zhong W.Y."/>
            <person name="Chen H."/>
            <person name="Yin W.L."/>
            <person name="Huang T."/>
            <person name="Niu S.C."/>
            <person name="Liu Z.J."/>
        </authorList>
    </citation>
    <scope>NUCLEOTIDE SEQUENCE [LARGE SCALE GENOMIC DNA]</scope>
    <source>
        <strain evidence="2">Lindl</strain>
    </source>
</reference>
<evidence type="ECO:0008006" key="4">
    <source>
        <dbReference type="Google" id="ProtNLM"/>
    </source>
</evidence>
<gene>
    <name evidence="2" type="ORF">IEQ34_012230</name>
</gene>
<evidence type="ECO:0000256" key="1">
    <source>
        <dbReference type="SAM" id="MobiDB-lite"/>
    </source>
</evidence>
<dbReference type="GO" id="GO:0005794">
    <property type="term" value="C:Golgi apparatus"/>
    <property type="evidence" value="ECO:0007669"/>
    <property type="project" value="TreeGrafter"/>
</dbReference>
<organism evidence="2 3">
    <name type="scientific">Dendrobium chrysotoxum</name>
    <name type="common">Orchid</name>
    <dbReference type="NCBI Taxonomy" id="161865"/>
    <lineage>
        <taxon>Eukaryota</taxon>
        <taxon>Viridiplantae</taxon>
        <taxon>Streptophyta</taxon>
        <taxon>Embryophyta</taxon>
        <taxon>Tracheophyta</taxon>
        <taxon>Spermatophyta</taxon>
        <taxon>Magnoliopsida</taxon>
        <taxon>Liliopsida</taxon>
        <taxon>Asparagales</taxon>
        <taxon>Orchidaceae</taxon>
        <taxon>Epidendroideae</taxon>
        <taxon>Malaxideae</taxon>
        <taxon>Dendrobiinae</taxon>
        <taxon>Dendrobium</taxon>
    </lineage>
</organism>
<dbReference type="InterPro" id="IPR052674">
    <property type="entry name" value="SelWTH-like"/>
</dbReference>
<feature type="compositionally biased region" description="Basic and acidic residues" evidence="1">
    <location>
        <begin position="39"/>
        <end position="48"/>
    </location>
</feature>
<comment type="caution">
    <text evidence="2">The sequence shown here is derived from an EMBL/GenBank/DDBJ whole genome shotgun (WGS) entry which is preliminary data.</text>
</comment>
<accession>A0AAV7GS00</accession>
<proteinExistence type="predicted"/>
<dbReference type="PANTHER" id="PTHR33638:SF1">
    <property type="entry name" value="SELENOPROTEIN H"/>
    <property type="match status" value="1"/>
</dbReference>
<dbReference type="EMBL" id="JAGFBR010000011">
    <property type="protein sequence ID" value="KAH0459416.1"/>
    <property type="molecule type" value="Genomic_DNA"/>
</dbReference>
<feature type="compositionally biased region" description="Basic and acidic residues" evidence="1">
    <location>
        <begin position="90"/>
        <end position="100"/>
    </location>
</feature>
<name>A0AAV7GS00_DENCH</name>
<protein>
    <recommendedName>
        <fullName evidence="4">Selenoprotein H</fullName>
    </recommendedName>
</protein>
<dbReference type="PANTHER" id="PTHR33638">
    <property type="entry name" value="SELENOPROTEIN H"/>
    <property type="match status" value="1"/>
</dbReference>
<evidence type="ECO:0000313" key="3">
    <source>
        <dbReference type="Proteomes" id="UP000775213"/>
    </source>
</evidence>